<dbReference type="PROSITE" id="PS51829">
    <property type="entry name" value="P_HOMO_B"/>
    <property type="match status" value="1"/>
</dbReference>
<dbReference type="InterPro" id="IPR002884">
    <property type="entry name" value="P_dom"/>
</dbReference>
<evidence type="ECO:0000313" key="10">
    <source>
        <dbReference type="Proteomes" id="UP000186657"/>
    </source>
</evidence>
<evidence type="ECO:0000256" key="5">
    <source>
        <dbReference type="ARBA" id="ARBA00022801"/>
    </source>
</evidence>
<gene>
    <name evidence="9" type="ORF">BJP37_27705</name>
</gene>
<evidence type="ECO:0000256" key="1">
    <source>
        <dbReference type="ARBA" id="ARBA00004613"/>
    </source>
</evidence>
<proteinExistence type="predicted"/>
<dbReference type="Gene3D" id="2.60.120.260">
    <property type="entry name" value="Galactose-binding domain-like"/>
    <property type="match status" value="1"/>
</dbReference>
<feature type="region of interest" description="Disordered" evidence="6">
    <location>
        <begin position="964"/>
        <end position="990"/>
    </location>
</feature>
<dbReference type="Proteomes" id="UP000186657">
    <property type="component" value="Unassembled WGS sequence"/>
</dbReference>
<evidence type="ECO:0000256" key="2">
    <source>
        <dbReference type="ARBA" id="ARBA00022525"/>
    </source>
</evidence>
<evidence type="ECO:0000256" key="3">
    <source>
        <dbReference type="ARBA" id="ARBA00022670"/>
    </source>
</evidence>
<dbReference type="Pfam" id="PF01483">
    <property type="entry name" value="P_proprotein"/>
    <property type="match status" value="1"/>
</dbReference>
<dbReference type="GO" id="GO:0004252">
    <property type="term" value="F:serine-type endopeptidase activity"/>
    <property type="evidence" value="ECO:0007669"/>
    <property type="project" value="InterPro"/>
</dbReference>
<reference evidence="9 10" key="1">
    <citation type="submission" date="2016-10" db="EMBL/GenBank/DDBJ databases">
        <title>Comparative genomics uncovers the prolific and rare metabolic potential of the cyanobacterial genus Moorea.</title>
        <authorList>
            <person name="Leao T."/>
            <person name="Castelao G."/>
            <person name="Korobeynikov A."/>
            <person name="Monroe E.A."/>
            <person name="Podell S."/>
            <person name="Glukhov E."/>
            <person name="Allen E."/>
            <person name="Gerwick W.H."/>
            <person name="Gerwick L."/>
        </authorList>
    </citation>
    <scope>NUCLEOTIDE SEQUENCE [LARGE SCALE GENOMIC DNA]</scope>
    <source>
        <strain evidence="9 10">PNG5-198</strain>
    </source>
</reference>
<dbReference type="InterPro" id="IPR001322">
    <property type="entry name" value="Lamin_tail_dom"/>
</dbReference>
<dbReference type="Pfam" id="PF00932">
    <property type="entry name" value="LTD"/>
    <property type="match status" value="1"/>
</dbReference>
<dbReference type="NCBIfam" id="NF033208">
    <property type="entry name" value="choice_anch_E"/>
    <property type="match status" value="1"/>
</dbReference>
<dbReference type="NCBIfam" id="TIGR01451">
    <property type="entry name" value="B_ant_repeat"/>
    <property type="match status" value="1"/>
</dbReference>
<name>A0A1U7N8G5_9CYAN</name>
<sequence>MIDIKTIWVSYQLAFLFNSLRPVMKSLFNYLKKIPHHSSDFSEASEVNFAPQPLGFNLIGVTNLAQATFPILVTGSALLVATSTPVEAQSVTYDNTTSAAITSNSCSSPIVRTFNVTDNFTVQDVNLGFNADHTWRGDLRVTLQHPDSTSVDVISNTGGSADGFDVLLDSNSGNSLDDGDNDDTAAPLYDRTVAPSNSLAVFNGKTSNGTWTLEICDSVGGDEGTFNSARLVLDGTALPVDYGDAPDNTASTGNGDYQTLSANSGPTHTIDNTTYLGAGVTADTDGFGDGTDNNNNATDDTDDGVQINSATLQGQSLPIGDNVTLDITTAGSGVLNAWIDWNADGDFDDSGEQIATDVSPSGNAIALNVTVPAGASIGNTYARFRYSSDTGLTPTGAASDGEVEDYQIAIADSTPTTASVGDKVWEDLDGDGIQDAGEPGIANALVNIYKSDNTFVDATFTDSNGNYSFSNLDPGDYIIEFTSPAVAYNFTSQDAGDDTLDSDADPVTGRTATFTLAAGDNNTSIDAGLTLKTNTIVACDVIPRQRTNWTETLNVQKFDSAMGSLAKVELTLSTLIAQELIYENTVDQSKTITVNQDGQVSVSLPDTNENFTRNYSQSTDFNLPVYDGNLDFGGTSGGQTPTIIANETHTEEYTNLADFISSSSPVETVSIEVNTTSAASFINSDNASTGSTSEASVGLCATYTYSIVPEEASPEAGNIVINEVLYAQTGRSAEANDEFIELYNSSDNAVDISNWRLADSNLIFNSTDNTGNITGDAANPAYIFPNNTTLQPGEYAVIWIGNNTSDHQAADAAFQDWLGNAGKLNNAGEDIWLYDDELKIVDYIAYGSNNAINTPPSAELNLWDDTYQRDLDGASTGQSISLTPNGEDGNTSACWEHTLSNDANGRCPEFLETRDTDTVSVRQTSVGVYNNILPNVILVKRITAIKPKDTNEWIELPQSGSPFIDGIDGGSSENNVGSDRAADDNDPNWPNPDVYLRGLINSGQVMPGDELEYTVYFLSNGSNNAKNLRICDRVPGETTFIPDSFNATAGFPSSDVGIAMFQSTSALASGGPAEPNIYLTNIPDSDRGRYYEPGTSVPAGCNVTFNQNGVVVVEVGDVPNADSPGNPPNSYGFIRFRALVN</sequence>
<keyword evidence="3" id="KW-0645">Protease</keyword>
<dbReference type="Gene3D" id="2.60.40.1260">
    <property type="entry name" value="Lamin Tail domain"/>
    <property type="match status" value="1"/>
</dbReference>
<protein>
    <submittedName>
        <fullName evidence="9">Uncharacterized protein</fullName>
    </submittedName>
</protein>
<dbReference type="InterPro" id="IPR036415">
    <property type="entry name" value="Lamin_tail_dom_sf"/>
</dbReference>
<evidence type="ECO:0000259" key="7">
    <source>
        <dbReference type="PROSITE" id="PS51829"/>
    </source>
</evidence>
<dbReference type="SUPFAM" id="SSF117074">
    <property type="entry name" value="Hypothetical protein PA1324"/>
    <property type="match status" value="1"/>
</dbReference>
<dbReference type="EMBL" id="MKZS01000001">
    <property type="protein sequence ID" value="OLT62241.1"/>
    <property type="molecule type" value="Genomic_DNA"/>
</dbReference>
<dbReference type="Pfam" id="PF17210">
    <property type="entry name" value="SdrD_B"/>
    <property type="match status" value="1"/>
</dbReference>
<dbReference type="InterPro" id="IPR045474">
    <property type="entry name" value="GEVED"/>
</dbReference>
<dbReference type="PROSITE" id="PS51841">
    <property type="entry name" value="LTD"/>
    <property type="match status" value="1"/>
</dbReference>
<evidence type="ECO:0000313" key="9">
    <source>
        <dbReference type="EMBL" id="OLT62241.1"/>
    </source>
</evidence>
<keyword evidence="4" id="KW-0732">Signal</keyword>
<keyword evidence="5" id="KW-0378">Hydrolase</keyword>
<comment type="caution">
    <text evidence="9">The sequence shown here is derived from an EMBL/GenBank/DDBJ whole genome shotgun (WGS) entry which is preliminary data.</text>
</comment>
<dbReference type="InterPro" id="IPR047589">
    <property type="entry name" value="DUF11_rpt"/>
</dbReference>
<keyword evidence="10" id="KW-1185">Reference proteome</keyword>
<dbReference type="Pfam" id="PF20009">
    <property type="entry name" value="GEVED"/>
    <property type="match status" value="1"/>
</dbReference>
<dbReference type="GO" id="GO:0005576">
    <property type="term" value="C:extracellular region"/>
    <property type="evidence" value="ECO:0007669"/>
    <property type="project" value="UniProtKB-SubCell"/>
</dbReference>
<feature type="domain" description="LTD" evidence="8">
    <location>
        <begin position="707"/>
        <end position="925"/>
    </location>
</feature>
<evidence type="ECO:0000259" key="8">
    <source>
        <dbReference type="PROSITE" id="PS51841"/>
    </source>
</evidence>
<comment type="subcellular location">
    <subcellularLocation>
        <location evidence="1">Secreted</location>
    </subcellularLocation>
</comment>
<dbReference type="AlphaFoldDB" id="A0A1U7N8G5"/>
<accession>A0A1U7N8G5</accession>
<dbReference type="SUPFAM" id="SSF74853">
    <property type="entry name" value="Lamin A/C globular tail domain"/>
    <property type="match status" value="1"/>
</dbReference>
<dbReference type="GO" id="GO:0006508">
    <property type="term" value="P:proteolysis"/>
    <property type="evidence" value="ECO:0007669"/>
    <property type="project" value="UniProtKB-KW"/>
</dbReference>
<keyword evidence="2" id="KW-0964">Secreted</keyword>
<dbReference type="Gene3D" id="2.60.40.10">
    <property type="entry name" value="Immunoglobulins"/>
    <property type="match status" value="1"/>
</dbReference>
<organism evidence="9 10">
    <name type="scientific">Moorena bouillonii PNG</name>
    <dbReference type="NCBI Taxonomy" id="568701"/>
    <lineage>
        <taxon>Bacteria</taxon>
        <taxon>Bacillati</taxon>
        <taxon>Cyanobacteriota</taxon>
        <taxon>Cyanophyceae</taxon>
        <taxon>Coleofasciculales</taxon>
        <taxon>Coleofasciculaceae</taxon>
        <taxon>Moorena</taxon>
    </lineage>
</organism>
<evidence type="ECO:0000256" key="6">
    <source>
        <dbReference type="SAM" id="MobiDB-lite"/>
    </source>
</evidence>
<dbReference type="InterPro" id="IPR033764">
    <property type="entry name" value="Sdr_B"/>
</dbReference>
<dbReference type="InterPro" id="IPR008979">
    <property type="entry name" value="Galactose-bd-like_sf"/>
</dbReference>
<dbReference type="SUPFAM" id="SSF49785">
    <property type="entry name" value="Galactose-binding domain-like"/>
    <property type="match status" value="1"/>
</dbReference>
<dbReference type="InterPro" id="IPR013783">
    <property type="entry name" value="Ig-like_fold"/>
</dbReference>
<feature type="domain" description="P/Homo B" evidence="7">
    <location>
        <begin position="84"/>
        <end position="239"/>
    </location>
</feature>
<evidence type="ECO:0000256" key="4">
    <source>
        <dbReference type="ARBA" id="ARBA00022729"/>
    </source>
</evidence>